<name>A0A8J8MC52_9FIRM</name>
<keyword evidence="2 5" id="KW-0238">DNA-binding</keyword>
<dbReference type="PANTHER" id="PTHR30146:SF109">
    <property type="entry name" value="HTH-TYPE TRANSCRIPTIONAL REGULATOR GALS"/>
    <property type="match status" value="1"/>
</dbReference>
<dbReference type="SMART" id="SM00354">
    <property type="entry name" value="HTH_LACI"/>
    <property type="match status" value="1"/>
</dbReference>
<accession>A0A8J8MC52</accession>
<dbReference type="Pfam" id="PF00356">
    <property type="entry name" value="LacI"/>
    <property type="match status" value="1"/>
</dbReference>
<dbReference type="EMBL" id="CP058561">
    <property type="protein sequence ID" value="QUH30299.1"/>
    <property type="molecule type" value="Genomic_DNA"/>
</dbReference>
<keyword evidence="6" id="KW-1185">Reference proteome</keyword>
<dbReference type="Gene3D" id="3.40.50.2300">
    <property type="match status" value="2"/>
</dbReference>
<dbReference type="PROSITE" id="PS00356">
    <property type="entry name" value="HTH_LACI_1"/>
    <property type="match status" value="1"/>
</dbReference>
<dbReference type="CDD" id="cd01392">
    <property type="entry name" value="HTH_LacI"/>
    <property type="match status" value="1"/>
</dbReference>
<dbReference type="PRINTS" id="PR00036">
    <property type="entry name" value="HTHLACI"/>
</dbReference>
<evidence type="ECO:0000256" key="1">
    <source>
        <dbReference type="ARBA" id="ARBA00023015"/>
    </source>
</evidence>
<dbReference type="PANTHER" id="PTHR30146">
    <property type="entry name" value="LACI-RELATED TRANSCRIPTIONAL REPRESSOR"/>
    <property type="match status" value="1"/>
</dbReference>
<evidence type="ECO:0000256" key="3">
    <source>
        <dbReference type="ARBA" id="ARBA00023163"/>
    </source>
</evidence>
<dbReference type="GO" id="GO:0000976">
    <property type="term" value="F:transcription cis-regulatory region binding"/>
    <property type="evidence" value="ECO:0007669"/>
    <property type="project" value="TreeGrafter"/>
</dbReference>
<dbReference type="GO" id="GO:0003700">
    <property type="term" value="F:DNA-binding transcription factor activity"/>
    <property type="evidence" value="ECO:0007669"/>
    <property type="project" value="TreeGrafter"/>
</dbReference>
<evidence type="ECO:0000259" key="4">
    <source>
        <dbReference type="PROSITE" id="PS50932"/>
    </source>
</evidence>
<protein>
    <submittedName>
        <fullName evidence="5">LacI family DNA-binding transcriptional regulator</fullName>
    </submittedName>
</protein>
<evidence type="ECO:0000256" key="2">
    <source>
        <dbReference type="ARBA" id="ARBA00023125"/>
    </source>
</evidence>
<dbReference type="InterPro" id="IPR000843">
    <property type="entry name" value="HTH_LacI"/>
</dbReference>
<gene>
    <name evidence="5" type="ORF">HYG85_15880</name>
</gene>
<dbReference type="KEGG" id="vgu:HYG85_15880"/>
<dbReference type="AlphaFoldDB" id="A0A8J8MC52"/>
<feature type="domain" description="HTH lacI-type" evidence="4">
    <location>
        <begin position="4"/>
        <end position="58"/>
    </location>
</feature>
<dbReference type="InterPro" id="IPR028082">
    <property type="entry name" value="Peripla_BP_I"/>
</dbReference>
<organism evidence="5 6">
    <name type="scientific">Vallitalea guaymasensis</name>
    <dbReference type="NCBI Taxonomy" id="1185412"/>
    <lineage>
        <taxon>Bacteria</taxon>
        <taxon>Bacillati</taxon>
        <taxon>Bacillota</taxon>
        <taxon>Clostridia</taxon>
        <taxon>Lachnospirales</taxon>
        <taxon>Vallitaleaceae</taxon>
        <taxon>Vallitalea</taxon>
    </lineage>
</organism>
<dbReference type="RefSeq" id="WP_212690476.1">
    <property type="nucleotide sequence ID" value="NZ_CP058561.1"/>
</dbReference>
<reference evidence="5 6" key="1">
    <citation type="submission" date="2020-07" db="EMBL/GenBank/DDBJ databases">
        <title>Vallitalea guaymasensis genome.</title>
        <authorList>
            <person name="Postec A."/>
        </authorList>
    </citation>
    <scope>NUCLEOTIDE SEQUENCE [LARGE SCALE GENOMIC DNA]</scope>
    <source>
        <strain evidence="5 6">Ra1766G1</strain>
    </source>
</reference>
<dbReference type="InterPro" id="IPR001761">
    <property type="entry name" value="Peripla_BP/Lac1_sug-bd_dom"/>
</dbReference>
<keyword evidence="3" id="KW-0804">Transcription</keyword>
<evidence type="ECO:0000313" key="6">
    <source>
        <dbReference type="Proteomes" id="UP000677305"/>
    </source>
</evidence>
<dbReference type="Pfam" id="PF00532">
    <property type="entry name" value="Peripla_BP_1"/>
    <property type="match status" value="1"/>
</dbReference>
<proteinExistence type="predicted"/>
<evidence type="ECO:0000313" key="5">
    <source>
        <dbReference type="EMBL" id="QUH30299.1"/>
    </source>
</evidence>
<dbReference type="PROSITE" id="PS50932">
    <property type="entry name" value="HTH_LACI_2"/>
    <property type="match status" value="1"/>
</dbReference>
<sequence length="330" mass="37278">MEKKNVKEIAKLAGVSTATISRVINNNPNVKESTRQHVLEIVNKYGFKPDRLAKNLRTKKSYTLLVLIPTVENPYFAEIIRGINEKVYNTKYEVIIGTVEHKRNSMEIFLDLLKTNQIDGAIFVSSSIDKSQLINIKDKKNIVLCNEYIEGMDISYVCINNLLASYEATKKLIESGCKNLCYLAGRKKSISSEKRKLGFQKCLDEYDITSSAEHVIYGPNSIESGYESMKKIHDSNIKFDGILVNSDLKAAGVIQYLKQKDFKIGEDVKLICFDGTFVSEIITPKITTINQPGYIIGQKSLELLVNQLEDSECDFQSIIVEHEIKKGETL</sequence>
<dbReference type="SUPFAM" id="SSF47413">
    <property type="entry name" value="lambda repressor-like DNA-binding domains"/>
    <property type="match status" value="1"/>
</dbReference>
<dbReference type="Proteomes" id="UP000677305">
    <property type="component" value="Chromosome"/>
</dbReference>
<dbReference type="SUPFAM" id="SSF53822">
    <property type="entry name" value="Periplasmic binding protein-like I"/>
    <property type="match status" value="1"/>
</dbReference>
<keyword evidence="1" id="KW-0805">Transcription regulation</keyword>
<dbReference type="Gene3D" id="1.10.260.40">
    <property type="entry name" value="lambda repressor-like DNA-binding domains"/>
    <property type="match status" value="1"/>
</dbReference>
<dbReference type="InterPro" id="IPR010982">
    <property type="entry name" value="Lambda_DNA-bd_dom_sf"/>
</dbReference>